<dbReference type="Proteomes" id="UP000009328">
    <property type="component" value="Unassembled WGS sequence"/>
</dbReference>
<dbReference type="InParanoid" id="K0KQ65"/>
<protein>
    <submittedName>
        <fullName evidence="1">Uncharacterized protein</fullName>
    </submittedName>
</protein>
<comment type="caution">
    <text evidence="1">The sequence shown here is derived from an EMBL/GenBank/DDBJ whole genome shotgun (WGS) entry which is preliminary data.</text>
</comment>
<organism evidence="1 2">
    <name type="scientific">Wickerhamomyces ciferrii (strain ATCC 14091 / BCRC 22168 / CBS 111 / JCM 3599 / NBRC 0793 / NRRL Y-1031 F-60-10)</name>
    <name type="common">Yeast</name>
    <name type="synonym">Pichia ciferrii</name>
    <dbReference type="NCBI Taxonomy" id="1206466"/>
    <lineage>
        <taxon>Eukaryota</taxon>
        <taxon>Fungi</taxon>
        <taxon>Dikarya</taxon>
        <taxon>Ascomycota</taxon>
        <taxon>Saccharomycotina</taxon>
        <taxon>Saccharomycetes</taxon>
        <taxon>Phaffomycetales</taxon>
        <taxon>Wickerhamomycetaceae</taxon>
        <taxon>Wickerhamomyces</taxon>
    </lineage>
</organism>
<proteinExistence type="predicted"/>
<dbReference type="HOGENOM" id="CLU_479147_0_0_1"/>
<sequence>MISITDLPNHALQKIFIKHLKYGFEELKGLYKMDKMFGDLLIENIAIVTNDRNLPQHAMTMVDGLQDLDLKVFDEMNVNYSIWIVNYNTELDNGGVSNVYKHLLEDTFFKVNFFTQLNLFQSNYLDGQITTENKHIQYEDEAENQLVLANQSLSLELEDAFFLGYSEFYVGSPNNDFVEELQLRSVSDPITHESYISENRFSKEDFEKYVIKLVIFTNQQTKDHNIDGLKLKNLKSLYLATSDFDFNYTAHDYLDTLNNQDVSTEGSALKETVDFKGLDGLLSDTGEDPFYFQQPLLYSINNCDFERLEEVKMTIDVHVDAISNTNMSSLKKLVIKNNFFLKLNDVKLDSLEYLKIAQTVDYSLPLDLDVMDELNHFCEKHSIRFRDINRINYYDFQNLNFSSLKHIVVPDINSLKGFDKTELLRLNSIEVSHDPSYPQNVMIFLNHPDTPLSKEKQDYQMEFMDEDIRGDIDDFFHKFNGIITISAEDNSDDEDVVILENDVTNIHTIYAPLRNYSNYMQISSEYNLAEYREDHYEESFIDDLDVVECKTSKGSSDTLYRMFRYCAFV</sequence>
<evidence type="ECO:0000313" key="2">
    <source>
        <dbReference type="Proteomes" id="UP000009328"/>
    </source>
</evidence>
<accession>K0KQ65</accession>
<evidence type="ECO:0000313" key="1">
    <source>
        <dbReference type="EMBL" id="CCH44297.1"/>
    </source>
</evidence>
<dbReference type="AlphaFoldDB" id="K0KQ65"/>
<keyword evidence="2" id="KW-1185">Reference proteome</keyword>
<reference evidence="1 2" key="1">
    <citation type="journal article" date="2012" name="Eukaryot. Cell">
        <title>Draft genome sequence of Wickerhamomyces ciferrii NRRL Y-1031 F-60-10.</title>
        <authorList>
            <person name="Schneider J."/>
            <person name="Andrea H."/>
            <person name="Blom J."/>
            <person name="Jaenicke S."/>
            <person name="Ruckert C."/>
            <person name="Schorsch C."/>
            <person name="Szczepanowski R."/>
            <person name="Farwick M."/>
            <person name="Goesmann A."/>
            <person name="Puhler A."/>
            <person name="Schaffer S."/>
            <person name="Tauch A."/>
            <person name="Kohler T."/>
            <person name="Brinkrolf K."/>
        </authorList>
    </citation>
    <scope>NUCLEOTIDE SEQUENCE [LARGE SCALE GENOMIC DNA]</scope>
    <source>
        <strain evidence="2">ATCC 14091 / BCRC 22168 / CBS 111 / JCM 3599 / NBRC 0793 / NRRL Y-1031 F-60-10</strain>
    </source>
</reference>
<gene>
    <name evidence="1" type="ORF">BN7_3859</name>
</gene>
<name>K0KQ65_WICCF</name>
<dbReference type="EMBL" id="CAIF01000120">
    <property type="protein sequence ID" value="CCH44297.1"/>
    <property type="molecule type" value="Genomic_DNA"/>
</dbReference>